<dbReference type="SUPFAM" id="SSF50978">
    <property type="entry name" value="WD40 repeat-like"/>
    <property type="match status" value="1"/>
</dbReference>
<accession>A0A6A0GSZ3</accession>
<evidence type="ECO:0000256" key="10">
    <source>
        <dbReference type="ARBA" id="ARBA00023212"/>
    </source>
</evidence>
<dbReference type="GO" id="GO:0005874">
    <property type="term" value="C:microtubule"/>
    <property type="evidence" value="ECO:0007669"/>
    <property type="project" value="UniProtKB-KW"/>
</dbReference>
<feature type="compositionally biased region" description="Polar residues" evidence="12">
    <location>
        <begin position="334"/>
        <end position="346"/>
    </location>
</feature>
<feature type="compositionally biased region" description="Basic and acidic residues" evidence="12">
    <location>
        <begin position="349"/>
        <end position="368"/>
    </location>
</feature>
<feature type="compositionally biased region" description="Polar residues" evidence="12">
    <location>
        <begin position="376"/>
        <end position="392"/>
    </location>
</feature>
<proteinExistence type="inferred from homology"/>
<dbReference type="Gene3D" id="2.130.10.10">
    <property type="entry name" value="YVTN repeat-like/Quinoprotein amine dehydrogenase"/>
    <property type="match status" value="1"/>
</dbReference>
<dbReference type="AlphaFoldDB" id="A0A6A0GSZ3"/>
<keyword evidence="6" id="KW-0677">Repeat</keyword>
<evidence type="ECO:0000313" key="13">
    <source>
        <dbReference type="EMBL" id="KAA0185301.1"/>
    </source>
</evidence>
<protein>
    <submittedName>
        <fullName evidence="13">Uncharacterized protein</fullName>
    </submittedName>
</protein>
<keyword evidence="9" id="KW-0505">Motor protein</keyword>
<organism evidence="13">
    <name type="scientific">Hyalella azteca</name>
    <name type="common">Amphipod</name>
    <dbReference type="NCBI Taxonomy" id="294128"/>
    <lineage>
        <taxon>Eukaryota</taxon>
        <taxon>Metazoa</taxon>
        <taxon>Ecdysozoa</taxon>
        <taxon>Arthropoda</taxon>
        <taxon>Crustacea</taxon>
        <taxon>Multicrustacea</taxon>
        <taxon>Malacostraca</taxon>
        <taxon>Eumalacostraca</taxon>
        <taxon>Peracarida</taxon>
        <taxon>Amphipoda</taxon>
        <taxon>Senticaudata</taxon>
        <taxon>Talitrida</taxon>
        <taxon>Talitroidea</taxon>
        <taxon>Hyalellidae</taxon>
        <taxon>Hyalella</taxon>
    </lineage>
</organism>
<dbReference type="GO" id="GO:0003341">
    <property type="term" value="P:cilium movement"/>
    <property type="evidence" value="ECO:0007669"/>
    <property type="project" value="TreeGrafter"/>
</dbReference>
<dbReference type="GO" id="GO:0045503">
    <property type="term" value="F:dynein light chain binding"/>
    <property type="evidence" value="ECO:0007669"/>
    <property type="project" value="TreeGrafter"/>
</dbReference>
<keyword evidence="8" id="KW-0969">Cilium</keyword>
<name>A0A6A0GSZ3_HYAAZ</name>
<reference evidence="13" key="2">
    <citation type="journal article" date="2018" name="Environ. Sci. Technol.">
        <title>The Toxicogenome of Hyalella azteca: A Model for Sediment Ecotoxicology and Evolutionary Toxicology.</title>
        <authorList>
            <person name="Poynton H.C."/>
            <person name="Hasenbein S."/>
            <person name="Benoit J.B."/>
            <person name="Sepulveda M.S."/>
            <person name="Poelchau M.F."/>
            <person name="Hughes D.S.T."/>
            <person name="Murali S.C."/>
            <person name="Chen S."/>
            <person name="Glastad K.M."/>
            <person name="Goodisman M.A.D."/>
            <person name="Werren J.H."/>
            <person name="Vineis J.H."/>
            <person name="Bowen J.L."/>
            <person name="Friedrich M."/>
            <person name="Jones J."/>
            <person name="Robertson H.M."/>
            <person name="Feyereisen R."/>
            <person name="Mechler-Hickson A."/>
            <person name="Mathers N."/>
            <person name="Lee C.E."/>
            <person name="Colbourne J.K."/>
            <person name="Biales A."/>
            <person name="Johnston J.S."/>
            <person name="Wellborn G.A."/>
            <person name="Rosendale A.J."/>
            <person name="Cridge A.G."/>
            <person name="Munoz-Torres M.C."/>
            <person name="Bain P.A."/>
            <person name="Manny A.R."/>
            <person name="Major K.M."/>
            <person name="Lambert F.N."/>
            <person name="Vulpe C.D."/>
            <person name="Tuck P."/>
            <person name="Blalock B.J."/>
            <person name="Lin Y.Y."/>
            <person name="Smith M.E."/>
            <person name="Ochoa-Acuna H."/>
            <person name="Chen M.M."/>
            <person name="Childers C.P."/>
            <person name="Qu J."/>
            <person name="Dugan S."/>
            <person name="Lee S.L."/>
            <person name="Chao H."/>
            <person name="Dinh H."/>
            <person name="Han Y."/>
            <person name="Doddapaneni H."/>
            <person name="Worley K.C."/>
            <person name="Muzny D.M."/>
            <person name="Gibbs R.A."/>
            <person name="Richards S."/>
        </authorList>
    </citation>
    <scope>NUCLEOTIDE SEQUENCE</scope>
    <source>
        <strain evidence="13">HAZT.00-mixed</strain>
        <tissue evidence="13">Whole organism</tissue>
    </source>
</reference>
<dbReference type="GO" id="GO:0036157">
    <property type="term" value="C:outer dynein arm"/>
    <property type="evidence" value="ECO:0007669"/>
    <property type="project" value="TreeGrafter"/>
</dbReference>
<reference evidence="13" key="1">
    <citation type="submission" date="2014-08" db="EMBL/GenBank/DDBJ databases">
        <authorList>
            <person name="Murali S."/>
            <person name="Richards S."/>
            <person name="Bandaranaike D."/>
            <person name="Bellair M."/>
            <person name="Blankenburg K."/>
            <person name="Chao H."/>
            <person name="Dinh H."/>
            <person name="Doddapaneni H."/>
            <person name="Dugan-Rocha S."/>
            <person name="Elkadiri S."/>
            <person name="Gnanaolivu R."/>
            <person name="Hughes D."/>
            <person name="Lee S."/>
            <person name="Li M."/>
            <person name="Ming W."/>
            <person name="Munidasa M."/>
            <person name="Muniz J."/>
            <person name="Nguyen L."/>
            <person name="Osuji N."/>
            <person name="Pu L.-L."/>
            <person name="Puazo M."/>
            <person name="Skinner E."/>
            <person name="Qu C."/>
            <person name="Quiroz J."/>
            <person name="Raj R."/>
            <person name="Weissenberger G."/>
            <person name="Xin Y."/>
            <person name="Zou X."/>
            <person name="Han Y."/>
            <person name="Worley K."/>
            <person name="Muzny D."/>
            <person name="Gibbs R."/>
        </authorList>
    </citation>
    <scope>NUCLEOTIDE SEQUENCE</scope>
    <source>
        <strain evidence="13">HAZT.00-mixed</strain>
        <tissue evidence="13">Whole organism</tissue>
    </source>
</reference>
<keyword evidence="10" id="KW-0206">Cytoskeleton</keyword>
<feature type="region of interest" description="Disordered" evidence="12">
    <location>
        <begin position="311"/>
        <end position="392"/>
    </location>
</feature>
<evidence type="ECO:0000256" key="8">
    <source>
        <dbReference type="ARBA" id="ARBA00023069"/>
    </source>
</evidence>
<comment type="subcellular location">
    <subcellularLocation>
        <location evidence="1">Cytoplasm</location>
        <location evidence="1">Cytoskeleton</location>
        <location evidence="1">Cilium axoneme</location>
    </subcellularLocation>
</comment>
<dbReference type="GO" id="GO:0036158">
    <property type="term" value="P:outer dynein arm assembly"/>
    <property type="evidence" value="ECO:0007669"/>
    <property type="project" value="TreeGrafter"/>
</dbReference>
<keyword evidence="3" id="KW-0963">Cytoplasm</keyword>
<evidence type="ECO:0000256" key="1">
    <source>
        <dbReference type="ARBA" id="ARBA00004430"/>
    </source>
</evidence>
<evidence type="ECO:0000256" key="11">
    <source>
        <dbReference type="ARBA" id="ARBA00023273"/>
    </source>
</evidence>
<evidence type="ECO:0000256" key="12">
    <source>
        <dbReference type="SAM" id="MobiDB-lite"/>
    </source>
</evidence>
<evidence type="ECO:0000256" key="9">
    <source>
        <dbReference type="ARBA" id="ARBA00023175"/>
    </source>
</evidence>
<keyword evidence="4" id="KW-0853">WD repeat</keyword>
<comment type="caution">
    <text evidence="13">The sequence shown here is derived from an EMBL/GenBank/DDBJ whole genome shotgun (WGS) entry which is preliminary data.</text>
</comment>
<sequence length="511" mass="54556">MSSSLYSIGISVSSLDVVAVRIHDVTALQAAERFGRGGYSNRRDAAIPVAAMNALPLVQSSKSRPPAPLGAEASTSRRVGVASPAVSALLGLANEGNVGSAAPSIFCPTGGWKSAADFAGLKATPTIFGSLISAAKLPQVQKPMKVDRNMSVVITKKVSQLKGRKTNFSSSPGMVTVSIPPDPELANLFVMPPTIDTETQNAPQMAHHEVNTQTQEFASSGVRHVEGGWPKDVNYAEADQTLRYRKKIEKDEFYIQSVLQLGAKIEHCIRQNNAVDIYEDYWAGLEGTSPLLVSDDPIKTVDVVRDPLAGVGLPLPNEEPQKRQTGAPRDAQLSKDSILSTGSSMGSLEDCRLSVRDSRRPRDKDEATAGKLAVSVASSPSNDDAGSTSRTDVSLEGPCWVHTLRYNPREPSVIGAGLRNGQCCWWDTRVGPKPAALSPLGTSHKQVVTGIGWMSAKTRSELLSLALDGKMFWWDTRKFSAPVEAVSLVPGSSSEGDVPPTGEPGTQKMLM</sequence>
<evidence type="ECO:0000256" key="4">
    <source>
        <dbReference type="ARBA" id="ARBA00022574"/>
    </source>
</evidence>
<evidence type="ECO:0000256" key="2">
    <source>
        <dbReference type="ARBA" id="ARBA00011059"/>
    </source>
</evidence>
<feature type="region of interest" description="Disordered" evidence="12">
    <location>
        <begin position="489"/>
        <end position="511"/>
    </location>
</feature>
<dbReference type="Proteomes" id="UP000711488">
    <property type="component" value="Unassembled WGS sequence"/>
</dbReference>
<dbReference type="GO" id="GO:0045504">
    <property type="term" value="F:dynein heavy chain binding"/>
    <property type="evidence" value="ECO:0007669"/>
    <property type="project" value="TreeGrafter"/>
</dbReference>
<keyword evidence="11" id="KW-0966">Cell projection</keyword>
<keyword evidence="7" id="KW-0243">Dynein</keyword>
<dbReference type="InterPro" id="IPR015943">
    <property type="entry name" value="WD40/YVTN_repeat-like_dom_sf"/>
</dbReference>
<evidence type="ECO:0000256" key="3">
    <source>
        <dbReference type="ARBA" id="ARBA00022490"/>
    </source>
</evidence>
<keyword evidence="5" id="KW-0493">Microtubule</keyword>
<evidence type="ECO:0000256" key="6">
    <source>
        <dbReference type="ARBA" id="ARBA00022737"/>
    </source>
</evidence>
<comment type="similarity">
    <text evidence="2">Belongs to the dynein intermediate chain family.</text>
</comment>
<reference evidence="13" key="3">
    <citation type="submission" date="2019-06" db="EMBL/GenBank/DDBJ databases">
        <authorList>
            <person name="Poynton C."/>
            <person name="Hasenbein S."/>
            <person name="Benoit J.B."/>
            <person name="Sepulveda M.S."/>
            <person name="Poelchau M.F."/>
            <person name="Murali S.C."/>
            <person name="Chen S."/>
            <person name="Glastad K.M."/>
            <person name="Werren J.H."/>
            <person name="Vineis J.H."/>
            <person name="Bowen J.L."/>
            <person name="Friedrich M."/>
            <person name="Jones J."/>
            <person name="Robertson H.M."/>
            <person name="Feyereisen R."/>
            <person name="Mechler-Hickson A."/>
            <person name="Mathers N."/>
            <person name="Lee C.E."/>
            <person name="Colbourne J.K."/>
            <person name="Biales A."/>
            <person name="Johnston J.S."/>
            <person name="Wellborn G.A."/>
            <person name="Rosendale A.J."/>
            <person name="Cridge A.G."/>
            <person name="Munoz-Torres M.C."/>
            <person name="Bain P.A."/>
            <person name="Manny A.R."/>
            <person name="Major K.M."/>
            <person name="Lambert F.N."/>
            <person name="Vulpe C.D."/>
            <person name="Tuck P."/>
            <person name="Blalock B.J."/>
            <person name="Lin Y.-Y."/>
            <person name="Smith M.E."/>
            <person name="Ochoa-Acuna H."/>
            <person name="Chen M.-J.M."/>
            <person name="Childers C.P."/>
            <person name="Qu J."/>
            <person name="Dugan S."/>
            <person name="Lee S.L."/>
            <person name="Chao H."/>
            <person name="Dinh H."/>
            <person name="Han Y."/>
            <person name="Doddapaneni H."/>
            <person name="Worley K.C."/>
            <person name="Muzny D.M."/>
            <person name="Gibbs R.A."/>
            <person name="Richards S."/>
        </authorList>
    </citation>
    <scope>NUCLEOTIDE SEQUENCE</scope>
    <source>
        <strain evidence="13">HAZT.00-mixed</strain>
        <tissue evidence="13">Whole organism</tissue>
    </source>
</reference>
<dbReference type="PANTHER" id="PTHR12442">
    <property type="entry name" value="DYNEIN INTERMEDIATE CHAIN"/>
    <property type="match status" value="1"/>
</dbReference>
<dbReference type="EMBL" id="JQDR03016409">
    <property type="protein sequence ID" value="KAA0185301.1"/>
    <property type="molecule type" value="Genomic_DNA"/>
</dbReference>
<dbReference type="PANTHER" id="PTHR12442:SF7">
    <property type="entry name" value="DYNEIN AXONEMAL INTERMEDIATE CHAIN 2"/>
    <property type="match status" value="1"/>
</dbReference>
<evidence type="ECO:0000256" key="7">
    <source>
        <dbReference type="ARBA" id="ARBA00023017"/>
    </source>
</evidence>
<evidence type="ECO:0000256" key="5">
    <source>
        <dbReference type="ARBA" id="ARBA00022701"/>
    </source>
</evidence>
<gene>
    <name evidence="13" type="ORF">HAZT_HAZT005212</name>
</gene>
<dbReference type="InterPro" id="IPR050687">
    <property type="entry name" value="Dynein_IC"/>
</dbReference>
<dbReference type="InterPro" id="IPR036322">
    <property type="entry name" value="WD40_repeat_dom_sf"/>
</dbReference>